<gene>
    <name evidence="7" type="primary">Foxf2</name>
    <name evidence="7" type="ORF">TNCT_266091</name>
</gene>
<sequence length="352" mass="39990">MMLAKKNMDVTTVFLPSLRRQEKPPYSYIALIVMAIQSSPSKRLTLNEIYQYLQGRFQFFRGQYQGWKNSVRHNLSLNDCFIKLPKGLGRPGKGHYWTVDPASQYMFEEGSFRRRPRGFRRRYQALKPYAQFYHSGAVNNFLGFDGFSFPTNNSGTCWLPGPANYPSMPQQQYFPQESTPTPNAWPSNPMPPPLPQNDHIFGDGGGIQSTQMPTKHSSSIVEAQNYANTFTNPVTTLATEMEDMNLINDQQDRSVPQVPLYPNQRSTNLQYGQSDQMGQTGCGLRQDWTLQYSNLQSEINGLLSARPSNQTTELIEPSPHTSSRNDAQSNPATAISSSVPQYPWLVNRWTCF</sequence>
<dbReference type="SMART" id="SM00339">
    <property type="entry name" value="FH"/>
    <property type="match status" value="1"/>
</dbReference>
<keyword evidence="3 4" id="KW-0539">Nucleus</keyword>
<dbReference type="GO" id="GO:0001710">
    <property type="term" value="P:mesodermal cell fate commitment"/>
    <property type="evidence" value="ECO:0007669"/>
    <property type="project" value="UniProtKB-ARBA"/>
</dbReference>
<dbReference type="InterPro" id="IPR030456">
    <property type="entry name" value="TF_fork_head_CS_2"/>
</dbReference>
<dbReference type="FunFam" id="1.10.10.10:FF:000071">
    <property type="entry name" value="Forkhead box F1"/>
    <property type="match status" value="1"/>
</dbReference>
<dbReference type="InterPro" id="IPR036390">
    <property type="entry name" value="WH_DNA-bd_sf"/>
</dbReference>
<comment type="caution">
    <text evidence="7">The sequence shown here is derived from an EMBL/GenBank/DDBJ whole genome shotgun (WGS) entry which is preliminary data.</text>
</comment>
<protein>
    <submittedName>
        <fullName evidence="7">Forkhead box protein F2</fullName>
    </submittedName>
</protein>
<proteinExistence type="predicted"/>
<dbReference type="PANTHER" id="PTHR46262">
    <property type="entry name" value="FORKHEAD BOX PROTEIN BINIOU"/>
    <property type="match status" value="1"/>
</dbReference>
<dbReference type="GO" id="GO:0005634">
    <property type="term" value="C:nucleus"/>
    <property type="evidence" value="ECO:0007669"/>
    <property type="project" value="UniProtKB-SubCell"/>
</dbReference>
<dbReference type="InterPro" id="IPR001766">
    <property type="entry name" value="Fork_head_dom"/>
</dbReference>
<dbReference type="SUPFAM" id="SSF46785">
    <property type="entry name" value="Winged helix' DNA-binding domain"/>
    <property type="match status" value="1"/>
</dbReference>
<dbReference type="InterPro" id="IPR036388">
    <property type="entry name" value="WH-like_DNA-bd_sf"/>
</dbReference>
<reference evidence="7" key="1">
    <citation type="submission" date="2020-07" db="EMBL/GenBank/DDBJ databases">
        <title>Multicomponent nature underlies the extraordinary mechanical properties of spider dragline silk.</title>
        <authorList>
            <person name="Kono N."/>
            <person name="Nakamura H."/>
            <person name="Mori M."/>
            <person name="Yoshida Y."/>
            <person name="Ohtoshi R."/>
            <person name="Malay A.D."/>
            <person name="Moran D.A.P."/>
            <person name="Tomita M."/>
            <person name="Numata K."/>
            <person name="Arakawa K."/>
        </authorList>
    </citation>
    <scope>NUCLEOTIDE SEQUENCE</scope>
</reference>
<feature type="DNA-binding region" description="Fork-head" evidence="4">
    <location>
        <begin position="23"/>
        <end position="117"/>
    </location>
</feature>
<evidence type="ECO:0000256" key="4">
    <source>
        <dbReference type="PROSITE-ProRule" id="PRU00089"/>
    </source>
</evidence>
<dbReference type="AlphaFoldDB" id="A0A8X6HWD6"/>
<feature type="domain" description="Fork-head" evidence="6">
    <location>
        <begin position="23"/>
        <end position="117"/>
    </location>
</feature>
<evidence type="ECO:0000256" key="3">
    <source>
        <dbReference type="ARBA" id="ARBA00023242"/>
    </source>
</evidence>
<keyword evidence="2 4" id="KW-0238">DNA-binding</keyword>
<dbReference type="InterPro" id="IPR018122">
    <property type="entry name" value="TF_fork_head_CS_1"/>
</dbReference>
<evidence type="ECO:0000256" key="2">
    <source>
        <dbReference type="ARBA" id="ARBA00023125"/>
    </source>
</evidence>
<comment type="subcellular location">
    <subcellularLocation>
        <location evidence="1 4">Nucleus</location>
    </subcellularLocation>
</comment>
<dbReference type="GO" id="GO:0000978">
    <property type="term" value="F:RNA polymerase II cis-regulatory region sequence-specific DNA binding"/>
    <property type="evidence" value="ECO:0007669"/>
    <property type="project" value="TreeGrafter"/>
</dbReference>
<dbReference type="CDD" id="cd20020">
    <property type="entry name" value="FH_FOXF"/>
    <property type="match status" value="1"/>
</dbReference>
<organism evidence="7 8">
    <name type="scientific">Trichonephila clavata</name>
    <name type="common">Joro spider</name>
    <name type="synonym">Nephila clavata</name>
    <dbReference type="NCBI Taxonomy" id="2740835"/>
    <lineage>
        <taxon>Eukaryota</taxon>
        <taxon>Metazoa</taxon>
        <taxon>Ecdysozoa</taxon>
        <taxon>Arthropoda</taxon>
        <taxon>Chelicerata</taxon>
        <taxon>Arachnida</taxon>
        <taxon>Araneae</taxon>
        <taxon>Araneomorphae</taxon>
        <taxon>Entelegynae</taxon>
        <taxon>Araneoidea</taxon>
        <taxon>Nephilidae</taxon>
        <taxon>Trichonephila</taxon>
    </lineage>
</organism>
<feature type="region of interest" description="Disordered" evidence="5">
    <location>
        <begin position="312"/>
        <end position="335"/>
    </location>
</feature>
<evidence type="ECO:0000256" key="5">
    <source>
        <dbReference type="SAM" id="MobiDB-lite"/>
    </source>
</evidence>
<dbReference type="Gene3D" id="1.10.10.10">
    <property type="entry name" value="Winged helix-like DNA-binding domain superfamily/Winged helix DNA-binding domain"/>
    <property type="match status" value="1"/>
</dbReference>
<dbReference type="InterPro" id="IPR051770">
    <property type="entry name" value="Forkhead_box_regulator"/>
</dbReference>
<dbReference type="Proteomes" id="UP000887116">
    <property type="component" value="Unassembled WGS sequence"/>
</dbReference>
<dbReference type="GO" id="GO:0000981">
    <property type="term" value="F:DNA-binding transcription factor activity, RNA polymerase II-specific"/>
    <property type="evidence" value="ECO:0007669"/>
    <property type="project" value="TreeGrafter"/>
</dbReference>
<evidence type="ECO:0000259" key="6">
    <source>
        <dbReference type="PROSITE" id="PS50039"/>
    </source>
</evidence>
<evidence type="ECO:0000256" key="1">
    <source>
        <dbReference type="ARBA" id="ARBA00004123"/>
    </source>
</evidence>
<dbReference type="PANTHER" id="PTHR46262:SF2">
    <property type="entry name" value="FORKHEAD BOX PROTEIN BINIOU"/>
    <property type="match status" value="1"/>
</dbReference>
<dbReference type="GO" id="GO:0009887">
    <property type="term" value="P:animal organ morphogenesis"/>
    <property type="evidence" value="ECO:0007669"/>
    <property type="project" value="TreeGrafter"/>
</dbReference>
<dbReference type="OrthoDB" id="5954824at2759"/>
<evidence type="ECO:0000313" key="8">
    <source>
        <dbReference type="Proteomes" id="UP000887116"/>
    </source>
</evidence>
<accession>A0A8X6HWD6</accession>
<dbReference type="Pfam" id="PF00250">
    <property type="entry name" value="Forkhead"/>
    <property type="match status" value="1"/>
</dbReference>
<dbReference type="PROSITE" id="PS00657">
    <property type="entry name" value="FORK_HEAD_1"/>
    <property type="match status" value="1"/>
</dbReference>
<name>A0A8X6HWD6_TRICU</name>
<dbReference type="EMBL" id="BMAO01009473">
    <property type="protein sequence ID" value="GFR31094.1"/>
    <property type="molecule type" value="Genomic_DNA"/>
</dbReference>
<evidence type="ECO:0000313" key="7">
    <source>
        <dbReference type="EMBL" id="GFR31094.1"/>
    </source>
</evidence>
<keyword evidence="8" id="KW-1185">Reference proteome</keyword>
<dbReference type="PRINTS" id="PR00053">
    <property type="entry name" value="FORKHEAD"/>
</dbReference>
<dbReference type="PROSITE" id="PS50039">
    <property type="entry name" value="FORK_HEAD_3"/>
    <property type="match status" value="1"/>
</dbReference>
<dbReference type="PROSITE" id="PS00658">
    <property type="entry name" value="FORK_HEAD_2"/>
    <property type="match status" value="1"/>
</dbReference>